<evidence type="ECO:0000256" key="1">
    <source>
        <dbReference type="ARBA" id="ARBA00022722"/>
    </source>
</evidence>
<dbReference type="SUPFAM" id="SSF52980">
    <property type="entry name" value="Restriction endonuclease-like"/>
    <property type="match status" value="1"/>
</dbReference>
<keyword evidence="6 10" id="KW-0269">Exonuclease</keyword>
<keyword evidence="5 10" id="KW-0347">Helicase</keyword>
<evidence type="ECO:0000256" key="10">
    <source>
        <dbReference type="HAMAP-Rule" id="MF_01486"/>
    </source>
</evidence>
<comment type="similarity">
    <text evidence="10">Belongs to the RecC family.</text>
</comment>
<accession>A0A1B1YWU6</accession>
<comment type="subunit">
    <text evidence="10">Heterotrimer of RecB, RecC and RecD. All subunits contribute to DNA-binding.</text>
</comment>
<evidence type="ECO:0000256" key="7">
    <source>
        <dbReference type="ARBA" id="ARBA00022840"/>
    </source>
</evidence>
<comment type="function">
    <text evidence="10">A helicase/nuclease that prepares dsDNA breaks (DSB) for recombinational DNA repair. Binds to DSBs and unwinds DNA via a highly rapid and processive ATP-dependent bidirectional helicase activity. Unwinds dsDNA until it encounters a Chi (crossover hotspot instigator) sequence from the 3' direction. Cuts ssDNA a few nucleotides 3' to the Chi site. The properties and activities of the enzyme are changed at Chi. The Chi-altered holoenzyme produces a long 3'-ssDNA overhang and facilitates RecA-binding to the ssDNA for homologous DNA recombination and repair. Holoenzyme degrades any linearized DNA that is unable to undergo homologous recombination. In the holoenzyme this subunit recognizes the wild-type Chi sequence, and when added to isolated RecB increases its ATP-dependent helicase processivity.</text>
</comment>
<dbReference type="HAMAP" id="MF_01486">
    <property type="entry name" value="RecC"/>
    <property type="match status" value="1"/>
</dbReference>
<keyword evidence="8 10" id="KW-0238">DNA-binding</keyword>
<feature type="domain" description="RecC C-terminal" evidence="11">
    <location>
        <begin position="762"/>
        <end position="979"/>
    </location>
</feature>
<dbReference type="GO" id="GO:0009338">
    <property type="term" value="C:exodeoxyribonuclease V complex"/>
    <property type="evidence" value="ECO:0007669"/>
    <property type="project" value="InterPro"/>
</dbReference>
<dbReference type="FunCoup" id="A0A1B1YWU6">
    <property type="interactions" value="58"/>
</dbReference>
<dbReference type="OrthoDB" id="9762834at2"/>
<evidence type="ECO:0000256" key="5">
    <source>
        <dbReference type="ARBA" id="ARBA00022806"/>
    </source>
</evidence>
<dbReference type="InterPro" id="IPR011335">
    <property type="entry name" value="Restrct_endonuc-II-like"/>
</dbReference>
<dbReference type="KEGG" id="gbi:PG2T_14835"/>
<dbReference type="InterPro" id="IPR013986">
    <property type="entry name" value="DExx_box_DNA_helicase_dom_sf"/>
</dbReference>
<keyword evidence="7 10" id="KW-0067">ATP-binding</keyword>
<dbReference type="Pfam" id="PF04257">
    <property type="entry name" value="Exonuc_V_gamma"/>
    <property type="match status" value="1"/>
</dbReference>
<dbReference type="GO" id="GO:0000724">
    <property type="term" value="P:double-strand break repair via homologous recombination"/>
    <property type="evidence" value="ECO:0007669"/>
    <property type="project" value="UniProtKB-UniRule"/>
</dbReference>
<evidence type="ECO:0000256" key="6">
    <source>
        <dbReference type="ARBA" id="ARBA00022839"/>
    </source>
</evidence>
<dbReference type="GO" id="GO:0003678">
    <property type="term" value="F:DNA helicase activity"/>
    <property type="evidence" value="ECO:0007669"/>
    <property type="project" value="UniProtKB-UniRule"/>
</dbReference>
<dbReference type="Gene3D" id="3.40.50.300">
    <property type="entry name" value="P-loop containing nucleotide triphosphate hydrolases"/>
    <property type="match status" value="2"/>
</dbReference>
<dbReference type="InParanoid" id="A0A1B1YWU6"/>
<proteinExistence type="inferred from homology"/>
<keyword evidence="13" id="KW-1185">Reference proteome</keyword>
<evidence type="ECO:0000256" key="2">
    <source>
        <dbReference type="ARBA" id="ARBA00022741"/>
    </source>
</evidence>
<evidence type="ECO:0000256" key="9">
    <source>
        <dbReference type="ARBA" id="ARBA00023204"/>
    </source>
</evidence>
<keyword evidence="4 10" id="KW-0378">Hydrolase</keyword>
<keyword evidence="9 10" id="KW-0234">DNA repair</keyword>
<dbReference type="GO" id="GO:0008854">
    <property type="term" value="F:exodeoxyribonuclease V activity"/>
    <property type="evidence" value="ECO:0007669"/>
    <property type="project" value="InterPro"/>
</dbReference>
<reference evidence="13" key="1">
    <citation type="submission" date="2016-03" db="EMBL/GenBank/DDBJ databases">
        <title>Complete genome sequence of Solimmundus cernigliae, representing a novel lineage of polycyclic aromatic hydrocarbon degraders within the Gammaproteobacteria.</title>
        <authorList>
            <person name="Singleton D.R."/>
            <person name="Dickey A.N."/>
            <person name="Scholl E.H."/>
            <person name="Wright F.A."/>
            <person name="Aitken M.D."/>
        </authorList>
    </citation>
    <scope>NUCLEOTIDE SEQUENCE [LARGE SCALE GENOMIC DNA]</scope>
    <source>
        <strain evidence="13">TR3.2</strain>
    </source>
</reference>
<organism evidence="12 13">
    <name type="scientific">Immundisolibacter cernigliae</name>
    <dbReference type="NCBI Taxonomy" id="1810504"/>
    <lineage>
        <taxon>Bacteria</taxon>
        <taxon>Pseudomonadati</taxon>
        <taxon>Pseudomonadota</taxon>
        <taxon>Gammaproteobacteria</taxon>
        <taxon>Immundisolibacterales</taxon>
        <taxon>Immundisolibacteraceae</taxon>
        <taxon>Immundisolibacter</taxon>
    </lineage>
</organism>
<dbReference type="Pfam" id="PF17946">
    <property type="entry name" value="RecC_C"/>
    <property type="match status" value="1"/>
</dbReference>
<dbReference type="Gene3D" id="1.10.10.160">
    <property type="match status" value="1"/>
</dbReference>
<dbReference type="InterPro" id="IPR041500">
    <property type="entry name" value="RecC_C"/>
</dbReference>
<dbReference type="Proteomes" id="UP000092952">
    <property type="component" value="Chromosome"/>
</dbReference>
<dbReference type="PIRSF" id="PIRSF000980">
    <property type="entry name" value="RecC"/>
    <property type="match status" value="1"/>
</dbReference>
<evidence type="ECO:0000313" key="13">
    <source>
        <dbReference type="Proteomes" id="UP000092952"/>
    </source>
</evidence>
<keyword evidence="2 10" id="KW-0547">Nucleotide-binding</keyword>
<evidence type="ECO:0000313" key="12">
    <source>
        <dbReference type="EMBL" id="ANX05334.1"/>
    </source>
</evidence>
<dbReference type="GO" id="GO:0003677">
    <property type="term" value="F:DNA binding"/>
    <property type="evidence" value="ECO:0007669"/>
    <property type="project" value="UniProtKB-UniRule"/>
</dbReference>
<sequence>MLHIHHGNRLERLADTLCEVIATPLGAPLAPETILVPNPGMARWLSLAVAQRLGVAANLDCVFPAAFVWRVLRAQDADLPLMPPAEQGPLLFGLLAAFAGADRAAEVERYLAADDGLKAWQLARRLADCYQRYQVFRPDWLAAWEAGADAGWDARLWRQVAAGRPHQGRLLIDLAQRVRGGRLAVEGLPARLSVFGLSALAPAYLQLLQALAGHMHVHVHFLDPCAAYWHELQAPRVAARRRRKWAQQAAAAPELMDEGADGHPLLAAWGQAGRAFAGQLLDCQADETEDYEDPGTGSLLQRIQRDILFLETPQATPLAADDRSLEIHVCHSPLREVQVLHDRLLGLFEAQPDLAPRDCVVMAPDIEAYAPHIAAVFGAAPAGRRIPFAIADRAPRAQQPLAAAFLELLDLPQSRLPASQVLSLLELPALRAALGIDEPSLPRLRALVQDSGVRFAYDAAARAGLDLPPSDEHTWRAGLDRLLLGHATDAAELGEVLPLPVAGSELAQAVGALAELLRRLRELQADLIGPHPAAEWTRRLLMALTLFEAVDEDEADTLALLRDALLRLAQEARAGGCAVPLARATIKAQLGSLLDEAGPARAFITGALTCCALSPMRAIPFRVVCVLGLGDREFPRRRRPAEFDRLADDHRPGDRVARDEDRYLMLDALLAARDCLHLSYVGRRQNDNAPLPPSALLSELLDVAGRMTGDAKALQVEHPLQPFSDRYGHDPRLLTYAAEWFQPASPAPPFAAAPLSPAPAQEDWTLEDLTGFVRSPARWFLRERLGIRLYRADDALADAEPFYLEGLANYAVGQRLVAAHLSGDEADLAYRRLRSEGVLPAAAAGRRLFDTAWRDTAAFAARLAPFLATPRADLLLNVDLGGAHLGGRVSGLTGEGLVEYRYAKRRARGLLELWVRHLAINAAGAPTPTRYVLRDETVRLLPPADAPVLLADILALARQGRAEALPLLPECALAYASAKDHDSGLAAARKAWEGNSYLDLPGEGDDPDVQVAFRGRDPLAEPAFTELAQRLCGPLLAALEDA</sequence>
<evidence type="ECO:0000256" key="8">
    <source>
        <dbReference type="ARBA" id="ARBA00023125"/>
    </source>
</evidence>
<dbReference type="GO" id="GO:0005524">
    <property type="term" value="F:ATP binding"/>
    <property type="evidence" value="ECO:0007669"/>
    <property type="project" value="UniProtKB-UniRule"/>
</dbReference>
<protein>
    <recommendedName>
        <fullName evidence="10">RecBCD enzyme subunit RecC</fullName>
    </recommendedName>
    <alternativeName>
        <fullName evidence="10">Exonuclease V subunit RecC</fullName>
        <shortName evidence="10">ExoV subunit RecC</shortName>
    </alternativeName>
    <alternativeName>
        <fullName evidence="10">Helicase/nuclease RecBCD subunit RecC</fullName>
    </alternativeName>
</protein>
<evidence type="ECO:0000259" key="11">
    <source>
        <dbReference type="Pfam" id="PF17946"/>
    </source>
</evidence>
<evidence type="ECO:0000256" key="3">
    <source>
        <dbReference type="ARBA" id="ARBA00022763"/>
    </source>
</evidence>
<dbReference type="InterPro" id="IPR027417">
    <property type="entry name" value="P-loop_NTPase"/>
</dbReference>
<dbReference type="NCBIfam" id="TIGR01450">
    <property type="entry name" value="recC"/>
    <property type="match status" value="1"/>
</dbReference>
<dbReference type="Gene3D" id="3.40.50.10930">
    <property type="match status" value="1"/>
</dbReference>
<evidence type="ECO:0000256" key="4">
    <source>
        <dbReference type="ARBA" id="ARBA00022801"/>
    </source>
</evidence>
<dbReference type="PANTHER" id="PTHR30591:SF1">
    <property type="entry name" value="RECBCD ENZYME SUBUNIT RECC"/>
    <property type="match status" value="1"/>
</dbReference>
<dbReference type="InterPro" id="IPR006697">
    <property type="entry name" value="RecC"/>
</dbReference>
<name>A0A1B1YWU6_9GAMM</name>
<dbReference type="STRING" id="1810504.PG2T_14835"/>
<dbReference type="EMBL" id="CP014671">
    <property type="protein sequence ID" value="ANX05334.1"/>
    <property type="molecule type" value="Genomic_DNA"/>
</dbReference>
<gene>
    <name evidence="10" type="primary">recC</name>
    <name evidence="12" type="ORF">PG2T_14835</name>
</gene>
<dbReference type="SUPFAM" id="SSF52540">
    <property type="entry name" value="P-loop containing nucleoside triphosphate hydrolases"/>
    <property type="match status" value="2"/>
</dbReference>
<keyword evidence="3 10" id="KW-0227">DNA damage</keyword>
<keyword evidence="1 10" id="KW-0540">Nuclease</keyword>
<dbReference type="PANTHER" id="PTHR30591">
    <property type="entry name" value="RECBCD ENZYME SUBUNIT RECC"/>
    <property type="match status" value="1"/>
</dbReference>
<dbReference type="AlphaFoldDB" id="A0A1B1YWU6"/>
<dbReference type="RefSeq" id="WP_068807233.1">
    <property type="nucleotide sequence ID" value="NZ_CP014671.1"/>
</dbReference>
<comment type="miscellaneous">
    <text evidence="10">In the RecBCD complex, RecB has a slow 3'-5' helicase, an exonuclease activity and loads RecA onto ssDNA, RecD has a fast 5'-3' helicase activity, while RecC stimulates the ATPase and processivity of the RecB helicase and contributes to recognition of the Chi site.</text>
</comment>
<dbReference type="Gene3D" id="1.10.10.990">
    <property type="match status" value="1"/>
</dbReference>